<dbReference type="RefSeq" id="WP_127187785.1">
    <property type="nucleotide sequence ID" value="NZ_RZNJ01000002.1"/>
</dbReference>
<dbReference type="GO" id="GO:0005737">
    <property type="term" value="C:cytoplasm"/>
    <property type="evidence" value="ECO:0007669"/>
    <property type="project" value="UniProtKB-SubCell"/>
</dbReference>
<gene>
    <name evidence="6 8" type="primary">rnd</name>
    <name evidence="8" type="ORF">EMQ25_06720</name>
</gene>
<dbReference type="SMART" id="SM00474">
    <property type="entry name" value="35EXOc"/>
    <property type="match status" value="1"/>
</dbReference>
<dbReference type="NCBIfam" id="TIGR01388">
    <property type="entry name" value="rnd"/>
    <property type="match status" value="1"/>
</dbReference>
<dbReference type="Gene3D" id="3.30.420.10">
    <property type="entry name" value="Ribonuclease H-like superfamily/Ribonuclease H"/>
    <property type="match status" value="1"/>
</dbReference>
<dbReference type="InterPro" id="IPR006292">
    <property type="entry name" value="RNase_D"/>
</dbReference>
<dbReference type="EC" id="3.1.13.5" evidence="6"/>
<keyword evidence="3 6" id="KW-0540">Nuclease</keyword>
<dbReference type="HAMAP" id="MF_01899">
    <property type="entry name" value="RNase_D"/>
    <property type="match status" value="1"/>
</dbReference>
<evidence type="ECO:0000256" key="1">
    <source>
        <dbReference type="ARBA" id="ARBA00022490"/>
    </source>
</evidence>
<evidence type="ECO:0000256" key="4">
    <source>
        <dbReference type="ARBA" id="ARBA00022801"/>
    </source>
</evidence>
<keyword evidence="1 6" id="KW-0963">Cytoplasm</keyword>
<dbReference type="InterPro" id="IPR010997">
    <property type="entry name" value="HRDC-like_sf"/>
</dbReference>
<dbReference type="InterPro" id="IPR002562">
    <property type="entry name" value="3'-5'_exonuclease_dom"/>
</dbReference>
<dbReference type="GO" id="GO:0033890">
    <property type="term" value="F:ribonuclease D activity"/>
    <property type="evidence" value="ECO:0007669"/>
    <property type="project" value="UniProtKB-UniRule"/>
</dbReference>
<keyword evidence="9" id="KW-1185">Reference proteome</keyword>
<keyword evidence="5 6" id="KW-0269">Exonuclease</keyword>
<evidence type="ECO:0000313" key="9">
    <source>
        <dbReference type="Proteomes" id="UP000281547"/>
    </source>
</evidence>
<dbReference type="Pfam" id="PF00570">
    <property type="entry name" value="HRDC"/>
    <property type="match status" value="1"/>
</dbReference>
<dbReference type="OrthoDB" id="9800549at2"/>
<reference evidence="8 9" key="1">
    <citation type="journal article" date="2016" name="Int. J. Syst. Evol. Microbiol.">
        <title>Arsenicitalea aurantiaca gen. nov., sp. nov., a new member of the family Hyphomicrobiaceae, isolated from high-arsenic sediment.</title>
        <authorList>
            <person name="Mu Y."/>
            <person name="Zhou L."/>
            <person name="Zeng X.C."/>
            <person name="Liu L."/>
            <person name="Pan Y."/>
            <person name="Chen X."/>
            <person name="Wang J."/>
            <person name="Li S."/>
            <person name="Li W.J."/>
            <person name="Wang Y."/>
        </authorList>
    </citation>
    <scope>NUCLEOTIDE SEQUENCE [LARGE SCALE GENOMIC DNA]</scope>
    <source>
        <strain evidence="8 9">42-50</strain>
    </source>
</reference>
<organism evidence="8 9">
    <name type="scientific">Arsenicitalea aurantiaca</name>
    <dbReference type="NCBI Taxonomy" id="1783274"/>
    <lineage>
        <taxon>Bacteria</taxon>
        <taxon>Pseudomonadati</taxon>
        <taxon>Pseudomonadota</taxon>
        <taxon>Alphaproteobacteria</taxon>
        <taxon>Hyphomicrobiales</taxon>
        <taxon>Devosiaceae</taxon>
        <taxon>Arsenicitalea</taxon>
    </lineage>
</organism>
<accession>A0A433XFV0</accession>
<dbReference type="Pfam" id="PF01612">
    <property type="entry name" value="DNA_pol_A_exo1"/>
    <property type="match status" value="1"/>
</dbReference>
<dbReference type="GO" id="GO:0008408">
    <property type="term" value="F:3'-5' exonuclease activity"/>
    <property type="evidence" value="ECO:0007669"/>
    <property type="project" value="InterPro"/>
</dbReference>
<dbReference type="SUPFAM" id="SSF47819">
    <property type="entry name" value="HRDC-like"/>
    <property type="match status" value="2"/>
</dbReference>
<proteinExistence type="inferred from homology"/>
<name>A0A433XFV0_9HYPH</name>
<dbReference type="GO" id="GO:0000166">
    <property type="term" value="F:nucleotide binding"/>
    <property type="evidence" value="ECO:0007669"/>
    <property type="project" value="InterPro"/>
</dbReference>
<comment type="cofactor">
    <cofactor evidence="6">
        <name>a divalent metal cation</name>
        <dbReference type="ChEBI" id="CHEBI:60240"/>
    </cofactor>
</comment>
<dbReference type="CDD" id="cd06142">
    <property type="entry name" value="RNaseD_exo"/>
    <property type="match status" value="1"/>
</dbReference>
<dbReference type="InterPro" id="IPR051086">
    <property type="entry name" value="RNase_D-like"/>
</dbReference>
<keyword evidence="2 6" id="KW-0819">tRNA processing</keyword>
<dbReference type="GO" id="GO:0042780">
    <property type="term" value="P:tRNA 3'-end processing"/>
    <property type="evidence" value="ECO:0007669"/>
    <property type="project" value="UniProtKB-UniRule"/>
</dbReference>
<dbReference type="Gene3D" id="1.10.150.80">
    <property type="entry name" value="HRDC domain"/>
    <property type="match status" value="1"/>
</dbReference>
<evidence type="ECO:0000256" key="3">
    <source>
        <dbReference type="ARBA" id="ARBA00022722"/>
    </source>
</evidence>
<dbReference type="GO" id="GO:0003676">
    <property type="term" value="F:nucleic acid binding"/>
    <property type="evidence" value="ECO:0007669"/>
    <property type="project" value="InterPro"/>
</dbReference>
<dbReference type="PANTHER" id="PTHR47649:SF1">
    <property type="entry name" value="RIBONUCLEASE D"/>
    <property type="match status" value="1"/>
</dbReference>
<dbReference type="PANTHER" id="PTHR47649">
    <property type="entry name" value="RIBONUCLEASE D"/>
    <property type="match status" value="1"/>
</dbReference>
<comment type="caution">
    <text evidence="8">The sequence shown here is derived from an EMBL/GenBank/DDBJ whole genome shotgun (WGS) entry which is preliminary data.</text>
</comment>
<comment type="subcellular location">
    <subcellularLocation>
        <location evidence="6">Cytoplasm</location>
    </subcellularLocation>
</comment>
<dbReference type="InterPro" id="IPR036397">
    <property type="entry name" value="RNaseH_sf"/>
</dbReference>
<evidence type="ECO:0000256" key="6">
    <source>
        <dbReference type="HAMAP-Rule" id="MF_01899"/>
    </source>
</evidence>
<dbReference type="Proteomes" id="UP000281547">
    <property type="component" value="Unassembled WGS sequence"/>
</dbReference>
<comment type="similarity">
    <text evidence="6">Belongs to the RNase D family.</text>
</comment>
<comment type="catalytic activity">
    <reaction evidence="6">
        <text>Exonucleolytic cleavage that removes extra residues from the 3'-terminus of tRNA to produce 5'-mononucleotides.</text>
        <dbReference type="EC" id="3.1.13.5"/>
    </reaction>
</comment>
<dbReference type="AlphaFoldDB" id="A0A433XFV0"/>
<dbReference type="InterPro" id="IPR012337">
    <property type="entry name" value="RNaseH-like_sf"/>
</dbReference>
<dbReference type="EMBL" id="RZNJ01000002">
    <property type="protein sequence ID" value="RUT32828.1"/>
    <property type="molecule type" value="Genomic_DNA"/>
</dbReference>
<keyword evidence="4 6" id="KW-0378">Hydrolase</keyword>
<protein>
    <recommendedName>
        <fullName evidence="6">Ribonuclease D</fullName>
        <shortName evidence="6">RNase D</shortName>
        <ecNumber evidence="6">3.1.13.5</ecNumber>
    </recommendedName>
</protein>
<evidence type="ECO:0000313" key="8">
    <source>
        <dbReference type="EMBL" id="RUT32828.1"/>
    </source>
</evidence>
<dbReference type="InterPro" id="IPR002121">
    <property type="entry name" value="HRDC_dom"/>
</dbReference>
<evidence type="ECO:0000259" key="7">
    <source>
        <dbReference type="PROSITE" id="PS50967"/>
    </source>
</evidence>
<dbReference type="InterPro" id="IPR044876">
    <property type="entry name" value="HRDC_dom_sf"/>
</dbReference>
<comment type="function">
    <text evidence="6">Exonuclease involved in the 3' processing of various precursor tRNAs. Initiates hydrolysis at the 3'-terminus of an RNA molecule and releases 5'-mononucleotides.</text>
</comment>
<dbReference type="PROSITE" id="PS50967">
    <property type="entry name" value="HRDC"/>
    <property type="match status" value="1"/>
</dbReference>
<dbReference type="SMART" id="SM00341">
    <property type="entry name" value="HRDC"/>
    <property type="match status" value="1"/>
</dbReference>
<evidence type="ECO:0000256" key="2">
    <source>
        <dbReference type="ARBA" id="ARBA00022694"/>
    </source>
</evidence>
<feature type="domain" description="HRDC" evidence="7">
    <location>
        <begin position="208"/>
        <end position="289"/>
    </location>
</feature>
<sequence length="384" mass="42835">MELITTTDALADFTARAREFDFVTVDTEFLRETTYWPKLCLLQAATLDEAVLVDPLAAGIDLAPFFGLLDDADVTKVFHAARQDIEIFVKLTGRVPANIFDTQIAASVCGFGDSVSYDNLVRSVVGAEIDKSSRFTDWSARPLSEKQRSYALADVTHLRDIYKALREQVRETRREDWVEDELETLRRIETYVVTPSEAWQRLKAKINRPRDLAALQVLAAWREERAQSADQPRSRILKDDALAELAIQRPTSPQAFEKLRAVQRGFGRSSAAAEIIALLKQVEELPKSELPAMPERYRGPSPKGAVGDLIRVLLKAVSEEHGVAPRIIATSDDIDALVLDDDADVAPLKGWRRKLFGEKALAIKHGRLGLAATRKGVVEFEIDA</sequence>
<dbReference type="SUPFAM" id="SSF53098">
    <property type="entry name" value="Ribonuclease H-like"/>
    <property type="match status" value="1"/>
</dbReference>
<evidence type="ECO:0000256" key="5">
    <source>
        <dbReference type="ARBA" id="ARBA00022839"/>
    </source>
</evidence>